<organism evidence="1 2">
    <name type="scientific">Afipia massiliensis</name>
    <dbReference type="NCBI Taxonomy" id="211460"/>
    <lineage>
        <taxon>Bacteria</taxon>
        <taxon>Pseudomonadati</taxon>
        <taxon>Pseudomonadota</taxon>
        <taxon>Alphaproteobacteria</taxon>
        <taxon>Hyphomicrobiales</taxon>
        <taxon>Nitrobacteraceae</taxon>
        <taxon>Afipia</taxon>
    </lineage>
</organism>
<dbReference type="AlphaFoldDB" id="A0A4V6BEF6"/>
<gene>
    <name evidence="1" type="ORF">YH63_020885</name>
</gene>
<comment type="caution">
    <text evidence="1">The sequence shown here is derived from an EMBL/GenBank/DDBJ whole genome shotgun (WGS) entry which is preliminary data.</text>
</comment>
<protein>
    <recommendedName>
        <fullName evidence="3">Phage gp6-like head-tail connector protein</fullName>
    </recommendedName>
</protein>
<dbReference type="Pfam" id="PF05135">
    <property type="entry name" value="Phage_connect_1"/>
    <property type="match status" value="2"/>
</dbReference>
<dbReference type="Proteomes" id="UP000034832">
    <property type="component" value="Unassembled WGS sequence"/>
</dbReference>
<proteinExistence type="predicted"/>
<accession>A0A4V6BEF6</accession>
<evidence type="ECO:0000313" key="2">
    <source>
        <dbReference type="Proteomes" id="UP000034832"/>
    </source>
</evidence>
<dbReference type="NCBIfam" id="TIGR01560">
    <property type="entry name" value="put_DNA_pack"/>
    <property type="match status" value="2"/>
</dbReference>
<dbReference type="OrthoDB" id="7597216at2"/>
<dbReference type="InterPro" id="IPR006450">
    <property type="entry name" value="Phage_HK97_gp6-like"/>
</dbReference>
<reference evidence="1" key="1">
    <citation type="submission" date="2019-04" db="EMBL/GenBank/DDBJ databases">
        <title>Whole genome sequencing of cave bacteria.</title>
        <authorList>
            <person name="Gan H.M."/>
            <person name="Barton H."/>
            <person name="Savka M.A."/>
        </authorList>
    </citation>
    <scope>NUCLEOTIDE SEQUENCE [LARGE SCALE GENOMIC DNA]</scope>
    <source>
        <strain evidence="1">LC387</strain>
    </source>
</reference>
<keyword evidence="2" id="KW-1185">Reference proteome</keyword>
<evidence type="ECO:0000313" key="1">
    <source>
        <dbReference type="EMBL" id="TKT73683.1"/>
    </source>
</evidence>
<dbReference type="NCBIfam" id="TIGR02215">
    <property type="entry name" value="phage_chp_gp8"/>
    <property type="match status" value="1"/>
</dbReference>
<dbReference type="RefSeq" id="WP_046830192.1">
    <property type="nucleotide sequence ID" value="NZ_LBIA02000001.1"/>
</dbReference>
<dbReference type="Gene3D" id="1.10.3230.30">
    <property type="entry name" value="Phage gp6-like head-tail connector protein"/>
    <property type="match status" value="1"/>
</dbReference>
<dbReference type="InterPro" id="IPR011738">
    <property type="entry name" value="Phage_CHP"/>
</dbReference>
<dbReference type="CDD" id="cd08054">
    <property type="entry name" value="gp6"/>
    <property type="match status" value="1"/>
</dbReference>
<name>A0A4V6BEF6_9BRAD</name>
<sequence>MPAYLVTAPAAEPLSLADAKSFLRVEHGDDDAIITSLVSAARNHVEALTRNALITQTWRLVLDRWPDGGRIAPRIGPLRALTAVRVFDAAGEASAIDSEIFVVDAAAGVLAAPAWSLPVPGRSVAGIELDIEVGFGAASDVPQTLRQAIRMLVAHWYENRGLIAIGSSVAMMPASVNAMISSHRVLSL</sequence>
<evidence type="ECO:0008006" key="3">
    <source>
        <dbReference type="Google" id="ProtNLM"/>
    </source>
</evidence>
<dbReference type="STRING" id="211460.YH63_20635"/>
<dbReference type="EMBL" id="LBIA02000001">
    <property type="protein sequence ID" value="TKT73683.1"/>
    <property type="molecule type" value="Genomic_DNA"/>
</dbReference>
<dbReference type="InterPro" id="IPR021146">
    <property type="entry name" value="Phage_gp6-like_head-tail"/>
</dbReference>